<evidence type="ECO:0000256" key="2">
    <source>
        <dbReference type="ARBA" id="ARBA00022475"/>
    </source>
</evidence>
<dbReference type="Pfam" id="PF00753">
    <property type="entry name" value="Lactamase_B"/>
    <property type="match status" value="1"/>
</dbReference>
<feature type="transmembrane region" description="Helical" evidence="6">
    <location>
        <begin position="62"/>
        <end position="81"/>
    </location>
</feature>
<accession>A0A563E5K8</accession>
<protein>
    <submittedName>
        <fullName evidence="8">MBL fold metallo-hydrolase</fullName>
    </submittedName>
</protein>
<organism evidence="8 9">
    <name type="scientific">Leekyejoonella antrihumi</name>
    <dbReference type="NCBI Taxonomy" id="1660198"/>
    <lineage>
        <taxon>Bacteria</taxon>
        <taxon>Bacillati</taxon>
        <taxon>Actinomycetota</taxon>
        <taxon>Actinomycetes</taxon>
        <taxon>Micrococcales</taxon>
        <taxon>Dermacoccaceae</taxon>
        <taxon>Leekyejoonella</taxon>
    </lineage>
</organism>
<keyword evidence="9" id="KW-1185">Reference proteome</keyword>
<dbReference type="Proteomes" id="UP000320244">
    <property type="component" value="Unassembled WGS sequence"/>
</dbReference>
<feature type="transmembrane region" description="Helical" evidence="6">
    <location>
        <begin position="102"/>
        <end position="122"/>
    </location>
</feature>
<sequence>MPIALAAIVIFVMTCRPDPSVIRAAVMGGVGLLGVSLSRRRSGPAALGAAILLLLVIDPWLARSYGFALSSLATAGLLFFARPWGAWFARGLPQRLHWLGEAIAIPVAAQAMCAPVIVLLQGSVSVVAVPANMLAAPLVAPATLAGVVTVLVSPFGSTVSWLPSWVAGLPAWGIAWIAHACARVPFGMLPWPDGTTGAVLLALLTLVLLLCGRWLAQSVRRSPWLAGGLVAVLVASCAPTLHAGWPPTGWVYVACDVGQGDGGAIATTPGHAVVIDTGPDPEHIDACLDRLGVQVLDAIVLTHFHADHVGGLEGALDGRRAREIFVTPVTLGDSGSGDAEPAEAPMVQRVAAQHRIPLRTLATGDTLAWGDVRAQVLWPSRTIRAGSVQNNASIVLDLRSHGLRFFLTGDIEREAAAAVRRELVRLPSGPPFDVLKVAHHGSSNEDDELVKMIHAPVAVISVGKDNDYGHPAPRTLSLLRDSGSTVLRTDRWGDVAVLGQHGQVRVSTQR</sequence>
<evidence type="ECO:0000256" key="5">
    <source>
        <dbReference type="ARBA" id="ARBA00023136"/>
    </source>
</evidence>
<dbReference type="SUPFAM" id="SSF56281">
    <property type="entry name" value="Metallo-hydrolase/oxidoreductase"/>
    <property type="match status" value="1"/>
</dbReference>
<dbReference type="OrthoDB" id="7177610at2"/>
<dbReference type="InterPro" id="IPR035681">
    <property type="entry name" value="ComA-like_MBL"/>
</dbReference>
<dbReference type="AlphaFoldDB" id="A0A563E5K8"/>
<dbReference type="Pfam" id="PF03772">
    <property type="entry name" value="Competence"/>
    <property type="match status" value="1"/>
</dbReference>
<evidence type="ECO:0000256" key="4">
    <source>
        <dbReference type="ARBA" id="ARBA00022989"/>
    </source>
</evidence>
<evidence type="ECO:0000259" key="7">
    <source>
        <dbReference type="SMART" id="SM00849"/>
    </source>
</evidence>
<evidence type="ECO:0000313" key="8">
    <source>
        <dbReference type="EMBL" id="TWP37579.1"/>
    </source>
</evidence>
<feature type="transmembrane region" description="Helical" evidence="6">
    <location>
        <begin position="134"/>
        <end position="152"/>
    </location>
</feature>
<dbReference type="GO" id="GO:0016787">
    <property type="term" value="F:hydrolase activity"/>
    <property type="evidence" value="ECO:0007669"/>
    <property type="project" value="UniProtKB-KW"/>
</dbReference>
<keyword evidence="3 6" id="KW-0812">Transmembrane</keyword>
<reference evidence="8 9" key="2">
    <citation type="submission" date="2019-08" db="EMBL/GenBank/DDBJ databases">
        <title>Jejuicoccus antrihumi gen. nov., sp. nov., a new member of the family Dermacoccaceae isolated from a cave.</title>
        <authorList>
            <person name="Schumann P."/>
            <person name="Kim I.S."/>
        </authorList>
    </citation>
    <scope>NUCLEOTIDE SEQUENCE [LARGE SCALE GENOMIC DNA]</scope>
    <source>
        <strain evidence="8 9">C5-26</strain>
    </source>
</reference>
<dbReference type="CDD" id="cd07731">
    <property type="entry name" value="ComA-like_MBL-fold"/>
    <property type="match status" value="1"/>
</dbReference>
<keyword evidence="8" id="KW-0378">Hydrolase</keyword>
<feature type="domain" description="Metallo-beta-lactamase" evidence="7">
    <location>
        <begin position="259"/>
        <end position="464"/>
    </location>
</feature>
<feature type="transmembrane region" description="Helical" evidence="6">
    <location>
        <begin position="223"/>
        <end position="245"/>
    </location>
</feature>
<dbReference type="InterPro" id="IPR001279">
    <property type="entry name" value="Metallo-B-lactamas"/>
</dbReference>
<dbReference type="GO" id="GO:0005886">
    <property type="term" value="C:plasma membrane"/>
    <property type="evidence" value="ECO:0007669"/>
    <property type="project" value="UniProtKB-SubCell"/>
</dbReference>
<gene>
    <name evidence="8" type="ORF">FGL98_05005</name>
</gene>
<reference evidence="8 9" key="1">
    <citation type="submission" date="2019-05" db="EMBL/GenBank/DDBJ databases">
        <authorList>
            <person name="Lee S.D."/>
        </authorList>
    </citation>
    <scope>NUCLEOTIDE SEQUENCE [LARGE SCALE GENOMIC DNA]</scope>
    <source>
        <strain evidence="8 9">C5-26</strain>
    </source>
</reference>
<evidence type="ECO:0000256" key="6">
    <source>
        <dbReference type="SAM" id="Phobius"/>
    </source>
</evidence>
<keyword evidence="2" id="KW-1003">Cell membrane</keyword>
<feature type="transmembrane region" description="Helical" evidence="6">
    <location>
        <begin position="198"/>
        <end position="216"/>
    </location>
</feature>
<dbReference type="NCBIfam" id="TIGR00360">
    <property type="entry name" value="ComEC_N-term"/>
    <property type="match status" value="1"/>
</dbReference>
<name>A0A563E5K8_9MICO</name>
<comment type="subcellular location">
    <subcellularLocation>
        <location evidence="1">Cell membrane</location>
        <topology evidence="1">Multi-pass membrane protein</topology>
    </subcellularLocation>
</comment>
<evidence type="ECO:0000313" key="9">
    <source>
        <dbReference type="Proteomes" id="UP000320244"/>
    </source>
</evidence>
<dbReference type="Gene3D" id="3.60.15.10">
    <property type="entry name" value="Ribonuclease Z/Hydroxyacylglutathione hydrolase-like"/>
    <property type="match status" value="1"/>
</dbReference>
<dbReference type="EMBL" id="VCQV01000005">
    <property type="protein sequence ID" value="TWP37579.1"/>
    <property type="molecule type" value="Genomic_DNA"/>
</dbReference>
<dbReference type="InterPro" id="IPR052159">
    <property type="entry name" value="Competence_DNA_uptake"/>
</dbReference>
<dbReference type="InterPro" id="IPR004477">
    <property type="entry name" value="ComEC_N"/>
</dbReference>
<proteinExistence type="predicted"/>
<feature type="transmembrane region" description="Helical" evidence="6">
    <location>
        <begin position="159"/>
        <end position="178"/>
    </location>
</feature>
<comment type="caution">
    <text evidence="8">The sequence shown here is derived from an EMBL/GenBank/DDBJ whole genome shotgun (WGS) entry which is preliminary data.</text>
</comment>
<evidence type="ECO:0000256" key="3">
    <source>
        <dbReference type="ARBA" id="ARBA00022692"/>
    </source>
</evidence>
<keyword evidence="5 6" id="KW-0472">Membrane</keyword>
<dbReference type="PANTHER" id="PTHR30619:SF1">
    <property type="entry name" value="RECOMBINATION PROTEIN 2"/>
    <property type="match status" value="1"/>
</dbReference>
<keyword evidence="4 6" id="KW-1133">Transmembrane helix</keyword>
<evidence type="ECO:0000256" key="1">
    <source>
        <dbReference type="ARBA" id="ARBA00004651"/>
    </source>
</evidence>
<dbReference type="PANTHER" id="PTHR30619">
    <property type="entry name" value="DNA INTERNALIZATION/COMPETENCE PROTEIN COMEC/REC2"/>
    <property type="match status" value="1"/>
</dbReference>
<dbReference type="SMART" id="SM00849">
    <property type="entry name" value="Lactamase_B"/>
    <property type="match status" value="1"/>
</dbReference>
<dbReference type="InterPro" id="IPR036866">
    <property type="entry name" value="RibonucZ/Hydroxyglut_hydro"/>
</dbReference>